<comment type="subcellular location">
    <subcellularLocation>
        <location evidence="1">Membrane</location>
        <topology evidence="1">Multi-pass membrane protein</topology>
    </subcellularLocation>
</comment>
<dbReference type="Pfam" id="PF00566">
    <property type="entry name" value="RabGAP-TBC"/>
    <property type="match status" value="1"/>
</dbReference>
<dbReference type="KEGG" id="pcw:110214415"/>
<evidence type="ECO:0000256" key="6">
    <source>
        <dbReference type="ARBA" id="ARBA00067516"/>
    </source>
</evidence>
<dbReference type="GeneID" id="110214415"/>
<feature type="domain" description="Rab-GAP TBC" evidence="8">
    <location>
        <begin position="77"/>
        <end position="263"/>
    </location>
</feature>
<feature type="compositionally biased region" description="Basic and acidic residues" evidence="7">
    <location>
        <begin position="1"/>
        <end position="28"/>
    </location>
</feature>
<keyword evidence="5" id="KW-0472">Membrane</keyword>
<feature type="region of interest" description="Disordered" evidence="7">
    <location>
        <begin position="1"/>
        <end position="45"/>
    </location>
</feature>
<dbReference type="FunFam" id="1.10.8.1310:FF:000001">
    <property type="entry name" value="TBC1 domain family, member 20"/>
    <property type="match status" value="1"/>
</dbReference>
<evidence type="ECO:0000256" key="4">
    <source>
        <dbReference type="ARBA" id="ARBA00022989"/>
    </source>
</evidence>
<organism evidence="9 10">
    <name type="scientific">Phascolarctos cinereus</name>
    <name type="common">Koala</name>
    <dbReference type="NCBI Taxonomy" id="38626"/>
    <lineage>
        <taxon>Eukaryota</taxon>
        <taxon>Metazoa</taxon>
        <taxon>Chordata</taxon>
        <taxon>Craniata</taxon>
        <taxon>Vertebrata</taxon>
        <taxon>Euteleostomi</taxon>
        <taxon>Mammalia</taxon>
        <taxon>Metatheria</taxon>
        <taxon>Diprotodontia</taxon>
        <taxon>Phascolarctidae</taxon>
        <taxon>Phascolarctos</taxon>
    </lineage>
</organism>
<dbReference type="Gene3D" id="1.10.472.80">
    <property type="entry name" value="Ypt/Rab-GAP domain of gyp1p, domain 3"/>
    <property type="match status" value="1"/>
</dbReference>
<evidence type="ECO:0000256" key="2">
    <source>
        <dbReference type="ARBA" id="ARBA00022468"/>
    </source>
</evidence>
<dbReference type="SMART" id="SM00164">
    <property type="entry name" value="TBC"/>
    <property type="match status" value="1"/>
</dbReference>
<sequence>MRRARGTGDRRGGRDRGGTGAKAGERKLTSQQARGLKSKPSTESWRRQKLLQIHEALSQDPVDVELLRMAAQSRGGLLSNQVRRKVWPRLLGLSPYDLPPHPGRRPLRDHKDYHQVQLDVERSLAHFPRGMRPEQRAVLQEQLVAVILAVLSSRPELHYYQGYHEVALALLLVLGPRAAAALLGQLSMHHLRDFMDPTMDNTWHILNYLLPLLARESPQLHSFMERAEVGTVFALSWLLTWFGHVLPEPTHVLRLMDFFLASHPLMPVYVAAAVVLHREPEVLAGPCDMPSLHQLLSRLPQPLPTESLLAQALNLFIRHPHSQLAREAAVKTHSSLSIEGSFTALQAASAHQRPDWVLQKQRQQPGYQKPSRSQGGPSTLVKAALWGLSATLGAAALAVTQTALGWGPEVLWKIF</sequence>
<evidence type="ECO:0000256" key="7">
    <source>
        <dbReference type="SAM" id="MobiDB-lite"/>
    </source>
</evidence>
<dbReference type="PROSITE" id="PS50086">
    <property type="entry name" value="TBC_RABGAP"/>
    <property type="match status" value="1"/>
</dbReference>
<evidence type="ECO:0000313" key="10">
    <source>
        <dbReference type="RefSeq" id="XP_020850993.1"/>
    </source>
</evidence>
<dbReference type="GO" id="GO:0005096">
    <property type="term" value="F:GTPase activator activity"/>
    <property type="evidence" value="ECO:0007669"/>
    <property type="project" value="UniProtKB-KW"/>
</dbReference>
<dbReference type="PANTHER" id="PTHR20913:SF11">
    <property type="entry name" value="RAB-GAP TBC DOMAIN-CONTAINING PROTEIN"/>
    <property type="match status" value="1"/>
</dbReference>
<keyword evidence="3" id="KW-0812">Transmembrane</keyword>
<proteinExistence type="predicted"/>
<protein>
    <recommendedName>
        <fullName evidence="6">TBC1 domain family member 20</fullName>
    </recommendedName>
</protein>
<dbReference type="Proteomes" id="UP000515140">
    <property type="component" value="Unplaced"/>
</dbReference>
<dbReference type="InterPro" id="IPR035969">
    <property type="entry name" value="Rab-GAP_TBC_sf"/>
</dbReference>
<dbReference type="Gene3D" id="1.10.8.1310">
    <property type="match status" value="1"/>
</dbReference>
<dbReference type="InterPro" id="IPR000195">
    <property type="entry name" value="Rab-GAP-TBC_dom"/>
</dbReference>
<gene>
    <name evidence="10" type="primary">LOC110214415</name>
</gene>
<evidence type="ECO:0000256" key="5">
    <source>
        <dbReference type="ARBA" id="ARBA00023136"/>
    </source>
</evidence>
<dbReference type="InterPro" id="IPR045913">
    <property type="entry name" value="TBC20/Gyp8-like"/>
</dbReference>
<keyword evidence="4" id="KW-1133">Transmembrane helix</keyword>
<evidence type="ECO:0000259" key="8">
    <source>
        <dbReference type="PROSITE" id="PS50086"/>
    </source>
</evidence>
<evidence type="ECO:0000256" key="1">
    <source>
        <dbReference type="ARBA" id="ARBA00004141"/>
    </source>
</evidence>
<dbReference type="GO" id="GO:0007030">
    <property type="term" value="P:Golgi organization"/>
    <property type="evidence" value="ECO:0007669"/>
    <property type="project" value="UniProtKB-ARBA"/>
</dbReference>
<feature type="compositionally biased region" description="Polar residues" evidence="7">
    <location>
        <begin position="29"/>
        <end position="43"/>
    </location>
</feature>
<evidence type="ECO:0000313" key="9">
    <source>
        <dbReference type="Proteomes" id="UP000515140"/>
    </source>
</evidence>
<reference evidence="10" key="1">
    <citation type="submission" date="2025-08" db="UniProtKB">
        <authorList>
            <consortium name="RefSeq"/>
        </authorList>
    </citation>
    <scope>IDENTIFICATION</scope>
    <source>
        <tissue evidence="10">Spleen</tissue>
    </source>
</reference>
<accession>A0A6P5KYD4</accession>
<dbReference type="SUPFAM" id="SSF47923">
    <property type="entry name" value="Ypt/Rab-GAP domain of gyp1p"/>
    <property type="match status" value="2"/>
</dbReference>
<dbReference type="GO" id="GO:0016050">
    <property type="term" value="P:vesicle organization"/>
    <property type="evidence" value="ECO:0007669"/>
    <property type="project" value="UniProtKB-ARBA"/>
</dbReference>
<name>A0A6P5KYD4_PHACI</name>
<dbReference type="InParanoid" id="A0A6P5KYD4"/>
<keyword evidence="9" id="KW-1185">Reference proteome</keyword>
<dbReference type="OMA" id="MIMRVLM"/>
<dbReference type="FunFam" id="1.10.472.80:FF:000024">
    <property type="entry name" value="TBC1 domain family member 20"/>
    <property type="match status" value="1"/>
</dbReference>
<dbReference type="RefSeq" id="XP_020850993.1">
    <property type="nucleotide sequence ID" value="XM_020995334.1"/>
</dbReference>
<dbReference type="AlphaFoldDB" id="A0A6P5KYD4"/>
<dbReference type="PANTHER" id="PTHR20913">
    <property type="entry name" value="TBC1 DOMAIN FAMILY MEMBER 20/GTPASE"/>
    <property type="match status" value="1"/>
</dbReference>
<keyword evidence="2" id="KW-0343">GTPase activation</keyword>
<dbReference type="GO" id="GO:0005789">
    <property type="term" value="C:endoplasmic reticulum membrane"/>
    <property type="evidence" value="ECO:0007669"/>
    <property type="project" value="TreeGrafter"/>
</dbReference>
<dbReference type="GO" id="GO:0006888">
    <property type="term" value="P:endoplasmic reticulum to Golgi vesicle-mediated transport"/>
    <property type="evidence" value="ECO:0007669"/>
    <property type="project" value="TreeGrafter"/>
</dbReference>
<evidence type="ECO:0000256" key="3">
    <source>
        <dbReference type="ARBA" id="ARBA00022692"/>
    </source>
</evidence>